<dbReference type="RefSeq" id="WP_237608625.1">
    <property type="nucleotide sequence ID" value="NZ_JAIRBB010000009.1"/>
</dbReference>
<evidence type="ECO:0000259" key="2">
    <source>
        <dbReference type="Pfam" id="PF13386"/>
    </source>
</evidence>
<reference evidence="3" key="1">
    <citation type="submission" date="2021-09" db="EMBL/GenBank/DDBJ databases">
        <title>Genome of Aequorivita sp. strain F64183.</title>
        <authorList>
            <person name="Wang Y."/>
        </authorList>
    </citation>
    <scope>NUCLEOTIDE SEQUENCE</scope>
    <source>
        <strain evidence="3">F64183</strain>
    </source>
</reference>
<dbReference type="EMBL" id="JAIRBB010000009">
    <property type="protein sequence ID" value="MCG2431526.1"/>
    <property type="molecule type" value="Genomic_DNA"/>
</dbReference>
<evidence type="ECO:0000313" key="3">
    <source>
        <dbReference type="EMBL" id="MCG2431526.1"/>
    </source>
</evidence>
<evidence type="ECO:0000313" key="4">
    <source>
        <dbReference type="Proteomes" id="UP001139462"/>
    </source>
</evidence>
<feature type="transmembrane region" description="Helical" evidence="1">
    <location>
        <begin position="74"/>
        <end position="91"/>
    </location>
</feature>
<keyword evidence="1" id="KW-0812">Transmembrane</keyword>
<accession>A0A9X1QZH3</accession>
<gene>
    <name evidence="3" type="ORF">K8344_10385</name>
</gene>
<keyword evidence="1" id="KW-1133">Transmembrane helix</keyword>
<feature type="transmembrane region" description="Helical" evidence="1">
    <location>
        <begin position="6"/>
        <end position="29"/>
    </location>
</feature>
<feature type="domain" description="Urease accessory protein UreH-like transmembrane" evidence="2">
    <location>
        <begin position="4"/>
        <end position="203"/>
    </location>
</feature>
<feature type="transmembrane region" description="Helical" evidence="1">
    <location>
        <begin position="126"/>
        <end position="149"/>
    </location>
</feature>
<keyword evidence="4" id="KW-1185">Reference proteome</keyword>
<name>A0A9X1QZH3_9FLAO</name>
<dbReference type="PANTHER" id="PTHR42208:SF1">
    <property type="entry name" value="HEAVY METAL TRANSPORTER"/>
    <property type="match status" value="1"/>
</dbReference>
<feature type="transmembrane region" description="Helical" evidence="1">
    <location>
        <begin position="161"/>
        <end position="182"/>
    </location>
</feature>
<dbReference type="Proteomes" id="UP001139462">
    <property type="component" value="Unassembled WGS sequence"/>
</dbReference>
<protein>
    <submittedName>
        <fullName evidence="3">Sulfite exporter TauE/SafE family protein</fullName>
    </submittedName>
</protein>
<evidence type="ECO:0000256" key="1">
    <source>
        <dbReference type="SAM" id="Phobius"/>
    </source>
</evidence>
<keyword evidence="1" id="KW-0472">Membrane</keyword>
<comment type="caution">
    <text evidence="3">The sequence shown here is derived from an EMBL/GenBank/DDBJ whole genome shotgun (WGS) entry which is preliminary data.</text>
</comment>
<dbReference type="Pfam" id="PF13386">
    <property type="entry name" value="DsbD_2"/>
    <property type="match status" value="1"/>
</dbReference>
<feature type="transmembrane region" description="Helical" evidence="1">
    <location>
        <begin position="41"/>
        <end position="62"/>
    </location>
</feature>
<dbReference type="AlphaFoldDB" id="A0A9X1QZH3"/>
<dbReference type="PANTHER" id="PTHR42208">
    <property type="entry name" value="HEAVY METAL TRANSPORTER-RELATED"/>
    <property type="match status" value="1"/>
</dbReference>
<organism evidence="3 4">
    <name type="scientific">Aequorivita xiaoshiensis</name>
    <dbReference type="NCBI Taxonomy" id="2874476"/>
    <lineage>
        <taxon>Bacteria</taxon>
        <taxon>Pseudomonadati</taxon>
        <taxon>Bacteroidota</taxon>
        <taxon>Flavobacteriia</taxon>
        <taxon>Flavobacteriales</taxon>
        <taxon>Flavobacteriaceae</taxon>
        <taxon>Aequorivita</taxon>
    </lineage>
</organism>
<sequence>MLYTALLFGLLGSFHCVGMCGPIAFLLPVDRTNNFKKIGQIFLYHFGRILAYSIIGLVFGLVGKSLNLFGFQQQLSILIGVLMIAVIFIPIKTFNKYNFSKPIYKAVSKVKSALGKELKKKTPDTFLTIGFLNGFLPCGLVYMAVFGAIASGNPLQGSLYMAIFGLGTIPLMTSAIYLGNFLNGQVRQRIRKAIPVLVVIIGCLFIVRGLGLGIPYISPKPMTDTVDSNIDCAPTLSENKLINNQNNI</sequence>
<feature type="transmembrane region" description="Helical" evidence="1">
    <location>
        <begin position="194"/>
        <end position="217"/>
    </location>
</feature>
<dbReference type="InterPro" id="IPR039447">
    <property type="entry name" value="UreH-like_TM_dom"/>
</dbReference>
<proteinExistence type="predicted"/>